<dbReference type="EMBL" id="JYDP01000035">
    <property type="protein sequence ID" value="KRZ13038.1"/>
    <property type="molecule type" value="Genomic_DNA"/>
</dbReference>
<accession>A0A0V1HQP7</accession>
<dbReference type="AlphaFoldDB" id="A0A0V1HQP7"/>
<gene>
    <name evidence="1" type="ORF">T11_7225</name>
</gene>
<name>A0A0V1HQP7_9BILA</name>
<evidence type="ECO:0000313" key="1">
    <source>
        <dbReference type="EMBL" id="KRZ13038.1"/>
    </source>
</evidence>
<organism evidence="1 2">
    <name type="scientific">Trichinella zimbabwensis</name>
    <dbReference type="NCBI Taxonomy" id="268475"/>
    <lineage>
        <taxon>Eukaryota</taxon>
        <taxon>Metazoa</taxon>
        <taxon>Ecdysozoa</taxon>
        <taxon>Nematoda</taxon>
        <taxon>Enoplea</taxon>
        <taxon>Dorylaimia</taxon>
        <taxon>Trichinellida</taxon>
        <taxon>Trichinellidae</taxon>
        <taxon>Trichinella</taxon>
    </lineage>
</organism>
<proteinExistence type="predicted"/>
<reference evidence="1 2" key="1">
    <citation type="submission" date="2015-01" db="EMBL/GenBank/DDBJ databases">
        <title>Evolution of Trichinella species and genotypes.</title>
        <authorList>
            <person name="Korhonen P.K."/>
            <person name="Edoardo P."/>
            <person name="Giuseppe L.R."/>
            <person name="Gasser R.B."/>
        </authorList>
    </citation>
    <scope>NUCLEOTIDE SEQUENCE [LARGE SCALE GENOMIC DNA]</scope>
    <source>
        <strain evidence="1">ISS1029</strain>
    </source>
</reference>
<keyword evidence="2" id="KW-1185">Reference proteome</keyword>
<evidence type="ECO:0000313" key="2">
    <source>
        <dbReference type="Proteomes" id="UP000055024"/>
    </source>
</evidence>
<sequence length="83" mass="9264">MHDQLVVCQEDKMSSFGPMLKVMKTQIEGKQLAPKRTALVTLLRRRESPQWSPSSVAICSFFSTMCSGDAQLLMDGRMIPNSS</sequence>
<protein>
    <submittedName>
        <fullName evidence="1">Uncharacterized protein</fullName>
    </submittedName>
</protein>
<dbReference type="OrthoDB" id="5937915at2759"/>
<comment type="caution">
    <text evidence="1">The sequence shown here is derived from an EMBL/GenBank/DDBJ whole genome shotgun (WGS) entry which is preliminary data.</text>
</comment>
<dbReference type="Proteomes" id="UP000055024">
    <property type="component" value="Unassembled WGS sequence"/>
</dbReference>